<evidence type="ECO:0000256" key="6">
    <source>
        <dbReference type="ARBA" id="ARBA00022840"/>
    </source>
</evidence>
<dbReference type="InterPro" id="IPR015944">
    <property type="entry name" value="Gly-tRNA-synth_bsu"/>
</dbReference>
<dbReference type="NCBIfam" id="TIGR00211">
    <property type="entry name" value="glyS"/>
    <property type="match status" value="1"/>
</dbReference>
<dbReference type="eggNOG" id="COG0751">
    <property type="taxonomic scope" value="Bacteria"/>
</dbReference>
<keyword evidence="3 10" id="KW-0963">Cytoplasm</keyword>
<dbReference type="InterPro" id="IPR006194">
    <property type="entry name" value="Gly-tRNA-synth_heterodimer"/>
</dbReference>
<evidence type="ECO:0000259" key="11">
    <source>
        <dbReference type="Pfam" id="PF05746"/>
    </source>
</evidence>
<evidence type="ECO:0000256" key="8">
    <source>
        <dbReference type="ARBA" id="ARBA00023146"/>
    </source>
</evidence>
<dbReference type="OrthoDB" id="9775440at2"/>
<keyword evidence="13" id="KW-1185">Reference proteome</keyword>
<dbReference type="Pfam" id="PF05746">
    <property type="entry name" value="DALR_1"/>
    <property type="match status" value="1"/>
</dbReference>
<keyword evidence="6 10" id="KW-0067">ATP-binding</keyword>
<organism evidence="12 13">
    <name type="scientific">Acetohalobium arabaticum (strain ATCC 49924 / DSM 5501 / Z-7288)</name>
    <dbReference type="NCBI Taxonomy" id="574087"/>
    <lineage>
        <taxon>Bacteria</taxon>
        <taxon>Bacillati</taxon>
        <taxon>Bacillota</taxon>
        <taxon>Clostridia</taxon>
        <taxon>Halanaerobiales</taxon>
        <taxon>Halobacteroidaceae</taxon>
        <taxon>Acetohalobium</taxon>
    </lineage>
</organism>
<comment type="similarity">
    <text evidence="2 10">Belongs to the class-II aminoacyl-tRNA synthetase family.</text>
</comment>
<evidence type="ECO:0000313" key="12">
    <source>
        <dbReference type="EMBL" id="ADL12223.1"/>
    </source>
</evidence>
<comment type="subunit">
    <text evidence="10">Tetramer of two alpha and two beta subunits.</text>
</comment>
<keyword evidence="4 10" id="KW-0436">Ligase</keyword>
<sequence>MSNNKLLLEIGTEEIPAGFMEPTFEQLEELAAELFKQYRIETGSVATYGTPRRLTLVVNEVSSRQDDLTKEVKGPAKNIAFDDEGNPTKAGSGFARGQGLTVDELEIRDTDNGEYLFAVQTEEGKPTEELLPEILTELIHDLDFAKSMRWADKDMQFVRPIHWILALYGDEPVELEVADIESDTYTKGHRFLSTGQIEIDSAQDYFDRLNEEYVIVDQNKRREMIIDQITELGKEAGGEVLIDEDLLKEVNYLVEYPTALMGSFDEEFLDLPREVLITSMREHQRYFPIEDDNGDLMARFITVRNGSEDHIDIVREGNEKVLRARLADGMFFYEEDQKEDLEDKVDELKNVIFQEDLGTIYEKVKRLVELSKVFAKKLDLSEKEVKDSKRAAYLSKADLITEMVIEFPKLEGVMGREYAKLSGENKAVADAIFEHYLPRYATDVLPQTKTGQIVSIADKIDNIVGCFGVGLIPTGSQDPYALRRQAQGIVKIILDSDLKLNLAGLIDNVLELLVEAEKLKRSQGEVKTEVLDFFKQRLEHIFEERGVRYDVSNAVLATDITDLNDAVKRAEAVMEFRNEEKFEDLLTAYNRAGNLADKATSEDINPDLFTDESEEKLYEAYQSTQAEVEELLVAKDYSSALDELATLQKPVDKFFNSVMVMADDEKVKNNRLALLKNTVQIFTKIADLSEIVID</sequence>
<dbReference type="Proteomes" id="UP000001661">
    <property type="component" value="Chromosome"/>
</dbReference>
<dbReference type="RefSeq" id="WP_013277669.1">
    <property type="nucleotide sequence ID" value="NC_014378.1"/>
</dbReference>
<dbReference type="GO" id="GO:0004820">
    <property type="term" value="F:glycine-tRNA ligase activity"/>
    <property type="evidence" value="ECO:0007669"/>
    <property type="project" value="UniProtKB-UniRule"/>
</dbReference>
<dbReference type="EC" id="6.1.1.14" evidence="10"/>
<evidence type="ECO:0000256" key="2">
    <source>
        <dbReference type="ARBA" id="ARBA00008226"/>
    </source>
</evidence>
<dbReference type="PANTHER" id="PTHR30075:SF2">
    <property type="entry name" value="GLYCINE--TRNA LIGASE, CHLOROPLASTIC_MITOCHONDRIAL 2"/>
    <property type="match status" value="1"/>
</dbReference>
<keyword evidence="7 10" id="KW-0648">Protein biosynthesis</keyword>
<name>D9QVG4_ACEAZ</name>
<dbReference type="HAMAP" id="MF_00255">
    <property type="entry name" value="Gly_tRNA_synth_beta"/>
    <property type="match status" value="1"/>
</dbReference>
<dbReference type="STRING" id="574087.Acear_0683"/>
<dbReference type="GO" id="GO:0005524">
    <property type="term" value="F:ATP binding"/>
    <property type="evidence" value="ECO:0007669"/>
    <property type="project" value="UniProtKB-UniRule"/>
</dbReference>
<dbReference type="EMBL" id="CP002105">
    <property type="protein sequence ID" value="ADL12223.1"/>
    <property type="molecule type" value="Genomic_DNA"/>
</dbReference>
<proteinExistence type="inferred from homology"/>
<keyword evidence="8 10" id="KW-0030">Aminoacyl-tRNA synthetase</keyword>
<dbReference type="GO" id="GO:0005829">
    <property type="term" value="C:cytosol"/>
    <property type="evidence" value="ECO:0007669"/>
    <property type="project" value="TreeGrafter"/>
</dbReference>
<dbReference type="AlphaFoldDB" id="D9QVG4"/>
<dbReference type="GO" id="GO:0006420">
    <property type="term" value="P:arginyl-tRNA aminoacylation"/>
    <property type="evidence" value="ECO:0007669"/>
    <property type="project" value="InterPro"/>
</dbReference>
<dbReference type="PANTHER" id="PTHR30075">
    <property type="entry name" value="GLYCYL-TRNA SYNTHETASE"/>
    <property type="match status" value="1"/>
</dbReference>
<dbReference type="Pfam" id="PF02092">
    <property type="entry name" value="tRNA_synt_2f"/>
    <property type="match status" value="1"/>
</dbReference>
<evidence type="ECO:0000256" key="5">
    <source>
        <dbReference type="ARBA" id="ARBA00022741"/>
    </source>
</evidence>
<comment type="subcellular location">
    <subcellularLocation>
        <location evidence="1 10">Cytoplasm</location>
    </subcellularLocation>
</comment>
<dbReference type="GO" id="GO:0004814">
    <property type="term" value="F:arginine-tRNA ligase activity"/>
    <property type="evidence" value="ECO:0007669"/>
    <property type="project" value="InterPro"/>
</dbReference>
<protein>
    <recommendedName>
        <fullName evidence="10">Glycine--tRNA ligase beta subunit</fullName>
        <ecNumber evidence="10">6.1.1.14</ecNumber>
    </recommendedName>
    <alternativeName>
        <fullName evidence="10">Glycyl-tRNA synthetase beta subunit</fullName>
        <shortName evidence="10">GlyRS</shortName>
    </alternativeName>
</protein>
<dbReference type="GO" id="GO:0006426">
    <property type="term" value="P:glycyl-tRNA aminoacylation"/>
    <property type="evidence" value="ECO:0007669"/>
    <property type="project" value="UniProtKB-UniRule"/>
</dbReference>
<evidence type="ECO:0000256" key="3">
    <source>
        <dbReference type="ARBA" id="ARBA00022490"/>
    </source>
</evidence>
<evidence type="ECO:0000256" key="7">
    <source>
        <dbReference type="ARBA" id="ARBA00022917"/>
    </source>
</evidence>
<dbReference type="HOGENOM" id="CLU_007220_2_2_9"/>
<evidence type="ECO:0000256" key="4">
    <source>
        <dbReference type="ARBA" id="ARBA00022598"/>
    </source>
</evidence>
<dbReference type="PROSITE" id="PS50861">
    <property type="entry name" value="AA_TRNA_LIGASE_II_GLYAB"/>
    <property type="match status" value="1"/>
</dbReference>
<comment type="catalytic activity">
    <reaction evidence="9 10">
        <text>tRNA(Gly) + glycine + ATP = glycyl-tRNA(Gly) + AMP + diphosphate</text>
        <dbReference type="Rhea" id="RHEA:16013"/>
        <dbReference type="Rhea" id="RHEA-COMP:9664"/>
        <dbReference type="Rhea" id="RHEA-COMP:9683"/>
        <dbReference type="ChEBI" id="CHEBI:30616"/>
        <dbReference type="ChEBI" id="CHEBI:33019"/>
        <dbReference type="ChEBI" id="CHEBI:57305"/>
        <dbReference type="ChEBI" id="CHEBI:78442"/>
        <dbReference type="ChEBI" id="CHEBI:78522"/>
        <dbReference type="ChEBI" id="CHEBI:456215"/>
        <dbReference type="EC" id="6.1.1.14"/>
    </reaction>
</comment>
<evidence type="ECO:0000256" key="10">
    <source>
        <dbReference type="HAMAP-Rule" id="MF_00255"/>
    </source>
</evidence>
<evidence type="ECO:0000313" key="13">
    <source>
        <dbReference type="Proteomes" id="UP000001661"/>
    </source>
</evidence>
<accession>D9QVG4</accession>
<reference evidence="12 13" key="1">
    <citation type="journal article" date="2010" name="Stand. Genomic Sci.">
        <title>Complete genome sequence of Acetohalobium arabaticum type strain (Z-7288).</title>
        <authorList>
            <person name="Sikorski J."/>
            <person name="Lapidus A."/>
            <person name="Chertkov O."/>
            <person name="Lucas S."/>
            <person name="Copeland A."/>
            <person name="Glavina Del Rio T."/>
            <person name="Nolan M."/>
            <person name="Tice H."/>
            <person name="Cheng J.F."/>
            <person name="Han C."/>
            <person name="Brambilla E."/>
            <person name="Pitluck S."/>
            <person name="Liolios K."/>
            <person name="Ivanova N."/>
            <person name="Mavromatis K."/>
            <person name="Mikhailova N."/>
            <person name="Pati A."/>
            <person name="Bruce D."/>
            <person name="Detter C."/>
            <person name="Tapia R."/>
            <person name="Goodwin L."/>
            <person name="Chen A."/>
            <person name="Palaniappan K."/>
            <person name="Land M."/>
            <person name="Hauser L."/>
            <person name="Chang Y.J."/>
            <person name="Jeffries C.D."/>
            <person name="Rohde M."/>
            <person name="Goker M."/>
            <person name="Spring S."/>
            <person name="Woyke T."/>
            <person name="Bristow J."/>
            <person name="Eisen J.A."/>
            <person name="Markowitz V."/>
            <person name="Hugenholtz P."/>
            <person name="Kyrpides N.C."/>
            <person name="Klenk H.P."/>
        </authorList>
    </citation>
    <scope>NUCLEOTIDE SEQUENCE [LARGE SCALE GENOMIC DNA]</scope>
    <source>
        <strain evidence="13">ATCC 49924 / DSM 5501 / Z-7288</strain>
    </source>
</reference>
<gene>
    <name evidence="10" type="primary">glyS</name>
    <name evidence="12" type="ordered locus">Acear_0683</name>
</gene>
<evidence type="ECO:0000256" key="1">
    <source>
        <dbReference type="ARBA" id="ARBA00004496"/>
    </source>
</evidence>
<dbReference type="InterPro" id="IPR008909">
    <property type="entry name" value="DALR_anticod-bd"/>
</dbReference>
<evidence type="ECO:0000256" key="9">
    <source>
        <dbReference type="ARBA" id="ARBA00047937"/>
    </source>
</evidence>
<dbReference type="KEGG" id="aar:Acear_0683"/>
<feature type="domain" description="DALR anticodon binding" evidence="11">
    <location>
        <begin position="586"/>
        <end position="688"/>
    </location>
</feature>
<keyword evidence="5 10" id="KW-0547">Nucleotide-binding</keyword>
<dbReference type="SUPFAM" id="SSF109604">
    <property type="entry name" value="HD-domain/PDEase-like"/>
    <property type="match status" value="1"/>
</dbReference>
<dbReference type="PRINTS" id="PR01045">
    <property type="entry name" value="TRNASYNTHGB"/>
</dbReference>